<reference evidence="2 3" key="1">
    <citation type="journal article" date="2020" name="Nature">
        <title>Six reference-quality genomes reveal evolution of bat adaptations.</title>
        <authorList>
            <person name="Jebb D."/>
            <person name="Huang Z."/>
            <person name="Pippel M."/>
            <person name="Hughes G.M."/>
            <person name="Lavrichenko K."/>
            <person name="Devanna P."/>
            <person name="Winkler S."/>
            <person name="Jermiin L.S."/>
            <person name="Skirmuntt E.C."/>
            <person name="Katzourakis A."/>
            <person name="Burkitt-Gray L."/>
            <person name="Ray D.A."/>
            <person name="Sullivan K.A.M."/>
            <person name="Roscito J.G."/>
            <person name="Kirilenko B.M."/>
            <person name="Davalos L.M."/>
            <person name="Corthals A.P."/>
            <person name="Power M.L."/>
            <person name="Jones G."/>
            <person name="Ransome R.D."/>
            <person name="Dechmann D.K.N."/>
            <person name="Locatelli A.G."/>
            <person name="Puechmaille S.J."/>
            <person name="Fedrigo O."/>
            <person name="Jarvis E.D."/>
            <person name="Hiller M."/>
            <person name="Vernes S.C."/>
            <person name="Myers E.W."/>
            <person name="Teeling E.C."/>
        </authorList>
    </citation>
    <scope>NUCLEOTIDE SEQUENCE [LARGE SCALE GENOMIC DNA]</scope>
    <source>
        <strain evidence="2">MPipKuh1</strain>
        <tissue evidence="2">Flight muscle</tissue>
    </source>
</reference>
<feature type="transmembrane region" description="Helical" evidence="1">
    <location>
        <begin position="105"/>
        <end position="126"/>
    </location>
</feature>
<organism evidence="2 3">
    <name type="scientific">Pipistrellus kuhlii</name>
    <name type="common">Kuhl's pipistrelle</name>
    <dbReference type="NCBI Taxonomy" id="59472"/>
    <lineage>
        <taxon>Eukaryota</taxon>
        <taxon>Metazoa</taxon>
        <taxon>Chordata</taxon>
        <taxon>Craniata</taxon>
        <taxon>Vertebrata</taxon>
        <taxon>Euteleostomi</taxon>
        <taxon>Mammalia</taxon>
        <taxon>Eutheria</taxon>
        <taxon>Laurasiatheria</taxon>
        <taxon>Chiroptera</taxon>
        <taxon>Yangochiroptera</taxon>
        <taxon>Vespertilionidae</taxon>
        <taxon>Pipistrellus</taxon>
    </lineage>
</organism>
<feature type="transmembrane region" description="Helical" evidence="1">
    <location>
        <begin position="132"/>
        <end position="153"/>
    </location>
</feature>
<evidence type="ECO:0000313" key="2">
    <source>
        <dbReference type="EMBL" id="KAF6382513.1"/>
    </source>
</evidence>
<gene>
    <name evidence="2" type="ORF">mPipKuh1_008875</name>
</gene>
<dbReference type="Proteomes" id="UP000558488">
    <property type="component" value="Unassembled WGS sequence"/>
</dbReference>
<keyword evidence="1" id="KW-0472">Membrane</keyword>
<keyword evidence="1" id="KW-1133">Transmembrane helix</keyword>
<feature type="transmembrane region" description="Helical" evidence="1">
    <location>
        <begin position="173"/>
        <end position="190"/>
    </location>
</feature>
<sequence>MPIQLWKHSISHICPSTKKTLKCSVHQEHSLKKVKQNSAFFIKLDKNGISSCTVTRHIIKNAHTSLGISSTFSFLCLVCLGISVFCRVVPILASISFPFSPLGTFSPFFAGAFLGLGSGFGGAGLVDTMADFLSGSSFTLALSPLASPSAFLLAMRSKVTMADHRCWMQGCRGARAVIILALFLPLVYSVPGD</sequence>
<evidence type="ECO:0000256" key="1">
    <source>
        <dbReference type="SAM" id="Phobius"/>
    </source>
</evidence>
<feature type="transmembrane region" description="Helical" evidence="1">
    <location>
        <begin position="72"/>
        <end position="93"/>
    </location>
</feature>
<accession>A0A7J8A7N2</accession>
<dbReference type="EMBL" id="JACAGB010000002">
    <property type="protein sequence ID" value="KAF6382513.1"/>
    <property type="molecule type" value="Genomic_DNA"/>
</dbReference>
<keyword evidence="1" id="KW-0812">Transmembrane</keyword>
<proteinExistence type="predicted"/>
<dbReference type="AlphaFoldDB" id="A0A7J8A7N2"/>
<comment type="caution">
    <text evidence="2">The sequence shown here is derived from an EMBL/GenBank/DDBJ whole genome shotgun (WGS) entry which is preliminary data.</text>
</comment>
<name>A0A7J8A7N2_PIPKU</name>
<protein>
    <submittedName>
        <fullName evidence="2">Uncharacterized protein</fullName>
    </submittedName>
</protein>
<evidence type="ECO:0000313" key="3">
    <source>
        <dbReference type="Proteomes" id="UP000558488"/>
    </source>
</evidence>
<keyword evidence="3" id="KW-1185">Reference proteome</keyword>